<dbReference type="NCBIfam" id="NF002673">
    <property type="entry name" value="PRK02399.1-1"/>
    <property type="match status" value="1"/>
</dbReference>
<dbReference type="PANTHER" id="PTHR31862:SF1">
    <property type="entry name" value="UPF0261 DOMAIN PROTEIN (AFU_ORTHOLOGUE AFUA_1G10120)"/>
    <property type="match status" value="1"/>
</dbReference>
<dbReference type="NCBIfam" id="NF002674">
    <property type="entry name" value="PRK02399.1-2"/>
    <property type="match status" value="1"/>
</dbReference>
<sequence>MRVIHVVGTADTKGEELAYLRDLITAGGQQAVIVDLGTRAPTIEVDVSAHDVASCHPEGEGVVLGGDDRGTAVAAMGTAFSLWCRRNADNISGVISVGGGGGTSMACSGMRELPYGIPKFMVSTLASADTAPYVGTSDIVMVPSITDVAGLNRLSRVILSNAAHALLGVVTAPRPAAAEDKTAIGLTMFGVTTTCVNAITDRLRDRFDCLVFHATGIGGRSMERLLEQGFTSGIVDITTTEIADLLFGGVLAADHDRLDVIARTGAPWVGSVGALDMVNFWAPDTIPAHYRDRKFYEHNPNITLMRTTAQENARMGRWIGEKLNACHGPVRLLIPENGISALDIEGGAFWDPEVDAALFDALRETIEDDNRLVFLPYHINDPAFAAAVADTFEELMEPRCH</sequence>
<dbReference type="InterPro" id="IPR051353">
    <property type="entry name" value="Tobamovirus_resist_UPF0261"/>
</dbReference>
<dbReference type="Gene3D" id="3.40.50.12030">
    <property type="entry name" value="Uncharacterised protein family UPF0261, NC domain"/>
    <property type="match status" value="1"/>
</dbReference>
<dbReference type="EMBL" id="JAPEVI010000001">
    <property type="protein sequence ID" value="MCX2720863.1"/>
    <property type="molecule type" value="Genomic_DNA"/>
</dbReference>
<protein>
    <submittedName>
        <fullName evidence="3">Tm-1-like ATP-binding domain-containing protein</fullName>
    </submittedName>
</protein>
<dbReference type="InterPro" id="IPR056778">
    <property type="entry name" value="UPF0261_C"/>
</dbReference>
<dbReference type="RefSeq" id="WP_265960561.1">
    <property type="nucleotide sequence ID" value="NZ_JAPEVI010000001.1"/>
</dbReference>
<dbReference type="CDD" id="cd15488">
    <property type="entry name" value="Tm-1-like"/>
    <property type="match status" value="1"/>
</dbReference>
<reference evidence="3 4" key="1">
    <citation type="journal article" date="2016" name="Int. J. Syst. Evol. Microbiol.">
        <title>Labrenzia salina sp. nov., isolated from the rhizosphere of the halophyte Arthrocnemum macrostachyum.</title>
        <authorList>
            <person name="Camacho M."/>
            <person name="Redondo-Gomez S."/>
            <person name="Rodriguez-Llorente I."/>
            <person name="Rohde M."/>
            <person name="Sproer C."/>
            <person name="Schumann P."/>
            <person name="Klenk H.P."/>
            <person name="Montero-Calasanz M.D.C."/>
        </authorList>
    </citation>
    <scope>NUCLEOTIDE SEQUENCE [LARGE SCALE GENOMIC DNA]</scope>
    <source>
        <strain evidence="3 4">DSM 29163</strain>
    </source>
</reference>
<dbReference type="Proteomes" id="UP001300261">
    <property type="component" value="Unassembled WGS sequence"/>
</dbReference>
<dbReference type="InterPro" id="IPR008322">
    <property type="entry name" value="UPF0261"/>
</dbReference>
<gene>
    <name evidence="3" type="ORF">ON753_00345</name>
</gene>
<dbReference type="Gene3D" id="3.40.50.12020">
    <property type="entry name" value="Uncharacterised protein family UPF0261, NN domain"/>
    <property type="match status" value="1"/>
</dbReference>
<dbReference type="InterPro" id="IPR044122">
    <property type="entry name" value="UPF0261_N"/>
</dbReference>
<dbReference type="Pfam" id="PF23189">
    <property type="entry name" value="UPF0261_C"/>
    <property type="match status" value="1"/>
</dbReference>
<evidence type="ECO:0000313" key="4">
    <source>
        <dbReference type="Proteomes" id="UP001300261"/>
    </source>
</evidence>
<evidence type="ECO:0000259" key="2">
    <source>
        <dbReference type="Pfam" id="PF23189"/>
    </source>
</evidence>
<dbReference type="PIRSF" id="PIRSF033271">
    <property type="entry name" value="UCP033271"/>
    <property type="match status" value="1"/>
</dbReference>
<proteinExistence type="predicted"/>
<feature type="domain" description="UPF0261" evidence="1">
    <location>
        <begin position="4"/>
        <end position="172"/>
    </location>
</feature>
<organism evidence="3 4">
    <name type="scientific">Roseibium salinum</name>
    <dbReference type="NCBI Taxonomy" id="1604349"/>
    <lineage>
        <taxon>Bacteria</taxon>
        <taxon>Pseudomonadati</taxon>
        <taxon>Pseudomonadota</taxon>
        <taxon>Alphaproteobacteria</taxon>
        <taxon>Hyphomicrobiales</taxon>
        <taxon>Stappiaceae</taxon>
        <taxon>Roseibium</taxon>
    </lineage>
</organism>
<accession>A0ABT3QVG9</accession>
<name>A0ABT3QVG9_9HYPH</name>
<evidence type="ECO:0000259" key="1">
    <source>
        <dbReference type="Pfam" id="PF06792"/>
    </source>
</evidence>
<evidence type="ECO:0000313" key="3">
    <source>
        <dbReference type="EMBL" id="MCX2720863.1"/>
    </source>
</evidence>
<dbReference type="PANTHER" id="PTHR31862">
    <property type="entry name" value="UPF0261 DOMAIN PROTEIN (AFU_ORTHOLOGUE AFUA_1G10120)"/>
    <property type="match status" value="1"/>
</dbReference>
<comment type="caution">
    <text evidence="3">The sequence shown here is derived from an EMBL/GenBank/DDBJ whole genome shotgun (WGS) entry which is preliminary data.</text>
</comment>
<keyword evidence="4" id="KW-1185">Reference proteome</keyword>
<feature type="domain" description="UPF0261" evidence="2">
    <location>
        <begin position="181"/>
        <end position="396"/>
    </location>
</feature>
<dbReference type="Pfam" id="PF06792">
    <property type="entry name" value="UPF0261"/>
    <property type="match status" value="1"/>
</dbReference>